<dbReference type="SUPFAM" id="SSF51366">
    <property type="entry name" value="Ribulose-phoshate binding barrel"/>
    <property type="match status" value="1"/>
</dbReference>
<dbReference type="HAMAP" id="MF_01235">
    <property type="entry name" value="ManNAc6P_epimer"/>
    <property type="match status" value="1"/>
</dbReference>
<keyword evidence="4 6" id="KW-0413">Isomerase</keyword>
<comment type="function">
    <text evidence="2 6">Converts N-acetylmannosamine-6-phosphate (ManNAc-6-P) to N-acetylglucosamine-6-phosphate (GlcNAc-6-P).</text>
</comment>
<comment type="pathway">
    <text evidence="3 6">Amino-sugar metabolism; N-acetylneuraminate degradation; D-fructose 6-phosphate from N-acetylneuraminate: step 3/5.</text>
</comment>
<dbReference type="UniPathway" id="UPA00629">
    <property type="reaction ID" value="UER00682"/>
</dbReference>
<dbReference type="InterPro" id="IPR011060">
    <property type="entry name" value="RibuloseP-bd_barrel"/>
</dbReference>
<comment type="similarity">
    <text evidence="6">Belongs to the NanE family.</text>
</comment>
<dbReference type="Pfam" id="PF04131">
    <property type="entry name" value="NanE"/>
    <property type="match status" value="1"/>
</dbReference>
<evidence type="ECO:0000256" key="5">
    <source>
        <dbReference type="ARBA" id="ARBA00023277"/>
    </source>
</evidence>
<proteinExistence type="inferred from homology"/>
<evidence type="ECO:0000256" key="3">
    <source>
        <dbReference type="ARBA" id="ARBA00005081"/>
    </source>
</evidence>
<dbReference type="FunFam" id="3.20.20.70:FF:000035">
    <property type="entry name" value="Putative N-acetylmannosamine-6-phosphate 2-epimerase"/>
    <property type="match status" value="1"/>
</dbReference>
<dbReference type="OrthoDB" id="9810372at2"/>
<evidence type="ECO:0000313" key="8">
    <source>
        <dbReference type="Proteomes" id="UP000093523"/>
    </source>
</evidence>
<dbReference type="InterPro" id="IPR007260">
    <property type="entry name" value="NanE"/>
</dbReference>
<evidence type="ECO:0000256" key="4">
    <source>
        <dbReference type="ARBA" id="ARBA00023235"/>
    </source>
</evidence>
<reference evidence="7 8" key="1">
    <citation type="submission" date="2016-06" db="EMBL/GenBank/DDBJ databases">
        <authorList>
            <person name="Kjaerup R.B."/>
            <person name="Dalgaard T.S."/>
            <person name="Juul-Madsen H.R."/>
        </authorList>
    </citation>
    <scope>NUCLEOTIDE SEQUENCE [LARGE SCALE GENOMIC DNA]</scope>
    <source>
        <strain evidence="7 8">1S159</strain>
    </source>
</reference>
<dbReference type="InterPro" id="IPR013785">
    <property type="entry name" value="Aldolase_TIM"/>
</dbReference>
<comment type="catalytic activity">
    <reaction evidence="1 6">
        <text>an N-acyl-D-glucosamine 6-phosphate = an N-acyl-D-mannosamine 6-phosphate</text>
        <dbReference type="Rhea" id="RHEA:23932"/>
        <dbReference type="ChEBI" id="CHEBI:57599"/>
        <dbReference type="ChEBI" id="CHEBI:57666"/>
        <dbReference type="EC" id="5.1.3.9"/>
    </reaction>
</comment>
<dbReference type="GO" id="GO:0047465">
    <property type="term" value="F:N-acylglucosamine-6-phosphate 2-epimerase activity"/>
    <property type="evidence" value="ECO:0007669"/>
    <property type="project" value="UniProtKB-EC"/>
</dbReference>
<gene>
    <name evidence="6" type="primary">nanE</name>
    <name evidence="7" type="ORF">A6E04_13935</name>
</gene>
<dbReference type="Proteomes" id="UP000093523">
    <property type="component" value="Unassembled WGS sequence"/>
</dbReference>
<dbReference type="Gene3D" id="3.20.20.70">
    <property type="entry name" value="Aldolase class I"/>
    <property type="match status" value="1"/>
</dbReference>
<protein>
    <recommendedName>
        <fullName evidence="6">Putative N-acetylmannosamine-6-phosphate 2-epimerase</fullName>
        <ecNumber evidence="6">5.1.3.9</ecNumber>
    </recommendedName>
    <alternativeName>
        <fullName evidence="6">ManNAc-6-P epimerase</fullName>
    </alternativeName>
</protein>
<dbReference type="STRING" id="688.A6E04_13935"/>
<dbReference type="GO" id="GO:0019262">
    <property type="term" value="P:N-acetylneuraminate catabolic process"/>
    <property type="evidence" value="ECO:0007669"/>
    <property type="project" value="UniProtKB-UniRule"/>
</dbReference>
<comment type="caution">
    <text evidence="7">The sequence shown here is derived from an EMBL/GenBank/DDBJ whole genome shotgun (WGS) entry which is preliminary data.</text>
</comment>
<organism evidence="7 8">
    <name type="scientific">Aliivibrio logei</name>
    <name type="common">Vibrio logei</name>
    <dbReference type="NCBI Taxonomy" id="688"/>
    <lineage>
        <taxon>Bacteria</taxon>
        <taxon>Pseudomonadati</taxon>
        <taxon>Pseudomonadota</taxon>
        <taxon>Gammaproteobacteria</taxon>
        <taxon>Vibrionales</taxon>
        <taxon>Vibrionaceae</taxon>
        <taxon>Aliivibrio</taxon>
    </lineage>
</organism>
<dbReference type="RefSeq" id="WP_065611440.1">
    <property type="nucleotide sequence ID" value="NZ_CAWMPN010000011.1"/>
</dbReference>
<dbReference type="NCBIfam" id="NF002231">
    <property type="entry name" value="PRK01130.1"/>
    <property type="match status" value="1"/>
</dbReference>
<dbReference type="CDD" id="cd04729">
    <property type="entry name" value="NanE"/>
    <property type="match status" value="1"/>
</dbReference>
<evidence type="ECO:0000256" key="1">
    <source>
        <dbReference type="ARBA" id="ARBA00000056"/>
    </source>
</evidence>
<dbReference type="GO" id="GO:0005829">
    <property type="term" value="C:cytosol"/>
    <property type="evidence" value="ECO:0007669"/>
    <property type="project" value="TreeGrafter"/>
</dbReference>
<dbReference type="AlphaFoldDB" id="A0A1B9NYL9"/>
<accession>A0A1B9NYL9</accession>
<evidence type="ECO:0000256" key="2">
    <source>
        <dbReference type="ARBA" id="ARBA00002147"/>
    </source>
</evidence>
<dbReference type="PANTHER" id="PTHR36204">
    <property type="entry name" value="N-ACETYLMANNOSAMINE-6-PHOSPHATE 2-EPIMERASE-RELATED"/>
    <property type="match status" value="1"/>
</dbReference>
<dbReference type="GO" id="GO:0005975">
    <property type="term" value="P:carbohydrate metabolic process"/>
    <property type="evidence" value="ECO:0007669"/>
    <property type="project" value="UniProtKB-UniRule"/>
</dbReference>
<dbReference type="EC" id="5.1.3.9" evidence="6"/>
<evidence type="ECO:0000256" key="6">
    <source>
        <dbReference type="HAMAP-Rule" id="MF_01235"/>
    </source>
</evidence>
<dbReference type="PANTHER" id="PTHR36204:SF1">
    <property type="entry name" value="N-ACETYLMANNOSAMINE-6-PHOSPHATE 2-EPIMERASE-RELATED"/>
    <property type="match status" value="1"/>
</dbReference>
<keyword evidence="5 6" id="KW-0119">Carbohydrate metabolism</keyword>
<dbReference type="EMBL" id="MAJU01000011">
    <property type="protein sequence ID" value="OCH20880.1"/>
    <property type="molecule type" value="Genomic_DNA"/>
</dbReference>
<evidence type="ECO:0000313" key="7">
    <source>
        <dbReference type="EMBL" id="OCH20880.1"/>
    </source>
</evidence>
<name>A0A1B9NYL9_ALILO</name>
<dbReference type="GO" id="GO:0006053">
    <property type="term" value="P:N-acetylmannosamine catabolic process"/>
    <property type="evidence" value="ECO:0007669"/>
    <property type="project" value="TreeGrafter"/>
</dbReference>
<sequence>MLLLDLEFGFMESNINKTLNALSQGFVSSCQPVDGGAMDTPDIIAAMAIASVEGGAVGLRIEGIDNLKAVRPHVSVPIIGIVKRDLMDSEVRITPFIEDVIALKEAGADIIAIDATHRPRPVSVEELVSKIQSLGCLVMADSSTYAEGMFCHELGVEIIGTTLSGYTTSVIPKEPDFQLIDHLASKGCFVMAEGRFNSPLLARQAIEAGASCVTVGSAITRIEHICEWFKSEVELGKSNVVKDIA</sequence>